<dbReference type="SUPFAM" id="SSF88659">
    <property type="entry name" value="Sigma3 and sigma4 domains of RNA polymerase sigma factors"/>
    <property type="match status" value="1"/>
</dbReference>
<evidence type="ECO:0000256" key="4">
    <source>
        <dbReference type="ARBA" id="ARBA00023125"/>
    </source>
</evidence>
<proteinExistence type="inferred from homology"/>
<dbReference type="SUPFAM" id="SSF88946">
    <property type="entry name" value="Sigma2 domain of RNA polymerase sigma factors"/>
    <property type="match status" value="1"/>
</dbReference>
<dbReference type="InterPro" id="IPR013325">
    <property type="entry name" value="RNA_pol_sigma_r2"/>
</dbReference>
<dbReference type="Pfam" id="PF04545">
    <property type="entry name" value="Sigma70_r4"/>
    <property type="match status" value="1"/>
</dbReference>
<keyword evidence="4" id="KW-0238">DNA-binding</keyword>
<dbReference type="Gene3D" id="1.10.1740.10">
    <property type="match status" value="1"/>
</dbReference>
<keyword evidence="2" id="KW-0805">Transcription regulation</keyword>
<evidence type="ECO:0000313" key="8">
    <source>
        <dbReference type="Proteomes" id="UP000326041"/>
    </source>
</evidence>
<name>A0ABX6AWQ8_9ACTN</name>
<keyword evidence="3" id="KW-0731">Sigma factor</keyword>
<keyword evidence="8" id="KW-1185">Reference proteome</keyword>
<dbReference type="EMBL" id="CP023697">
    <property type="protein sequence ID" value="QEV06390.1"/>
    <property type="molecule type" value="Genomic_DNA"/>
</dbReference>
<dbReference type="InterPro" id="IPR036388">
    <property type="entry name" value="WH-like_DNA-bd_sf"/>
</dbReference>
<evidence type="ECO:0000313" key="7">
    <source>
        <dbReference type="EMBL" id="QEV06390.1"/>
    </source>
</evidence>
<dbReference type="NCBIfam" id="TIGR02937">
    <property type="entry name" value="sigma70-ECF"/>
    <property type="match status" value="1"/>
</dbReference>
<dbReference type="InterPro" id="IPR013324">
    <property type="entry name" value="RNA_pol_sigma_r3/r4-like"/>
</dbReference>
<accession>A0ABX6AWQ8</accession>
<evidence type="ECO:0000259" key="6">
    <source>
        <dbReference type="Pfam" id="PF04545"/>
    </source>
</evidence>
<evidence type="ECO:0000256" key="2">
    <source>
        <dbReference type="ARBA" id="ARBA00023015"/>
    </source>
</evidence>
<comment type="similarity">
    <text evidence="1">Belongs to the sigma-70 factor family. ECF subfamily.</text>
</comment>
<dbReference type="CDD" id="cd06171">
    <property type="entry name" value="Sigma70_r4"/>
    <property type="match status" value="1"/>
</dbReference>
<dbReference type="PANTHER" id="PTHR43133">
    <property type="entry name" value="RNA POLYMERASE ECF-TYPE SIGMA FACTO"/>
    <property type="match status" value="1"/>
</dbReference>
<evidence type="ECO:0000256" key="3">
    <source>
        <dbReference type="ARBA" id="ARBA00023082"/>
    </source>
</evidence>
<organism evidence="7 8">
    <name type="scientific">Streptomyces prasinus</name>
    <dbReference type="NCBI Taxonomy" id="67345"/>
    <lineage>
        <taxon>Bacteria</taxon>
        <taxon>Bacillati</taxon>
        <taxon>Actinomycetota</taxon>
        <taxon>Actinomycetes</taxon>
        <taxon>Kitasatosporales</taxon>
        <taxon>Streptomycetaceae</taxon>
        <taxon>Streptomyces</taxon>
    </lineage>
</organism>
<gene>
    <name evidence="7" type="ORF">CP972_12535</name>
</gene>
<dbReference type="Proteomes" id="UP000326041">
    <property type="component" value="Chromosome"/>
</dbReference>
<evidence type="ECO:0000256" key="1">
    <source>
        <dbReference type="ARBA" id="ARBA00010641"/>
    </source>
</evidence>
<reference evidence="7 8" key="1">
    <citation type="submission" date="2017-09" db="EMBL/GenBank/DDBJ databases">
        <authorList>
            <person name="Lee N."/>
            <person name="Cho B.-K."/>
        </authorList>
    </citation>
    <scope>NUCLEOTIDE SEQUENCE [LARGE SCALE GENOMIC DNA]</scope>
    <source>
        <strain evidence="7 8">ATCC 13879</strain>
    </source>
</reference>
<sequence length="208" mass="22638">MTYASVRFARRANVPDPAGVVGETASGGWAVLRGRIRRGRQAHGAAEDDPLDAAQERRVRAVLALGGVPQADLPDGVQQVRLRLLERAARGQEAPRDVSAWAAVVASNLAMDWHRAKRRQERLGERLAALRPAGPPADEETRLLSLAVARGLDGLPDAQRQVVVLRFYADLPVRSIAEQLGVPEGTVKSRLHTAVRALRARLHEDEVV</sequence>
<dbReference type="InterPro" id="IPR007630">
    <property type="entry name" value="RNA_pol_sigma70_r4"/>
</dbReference>
<dbReference type="InterPro" id="IPR039425">
    <property type="entry name" value="RNA_pol_sigma-70-like"/>
</dbReference>
<dbReference type="Gene3D" id="1.10.10.10">
    <property type="entry name" value="Winged helix-like DNA-binding domain superfamily/Winged helix DNA-binding domain"/>
    <property type="match status" value="1"/>
</dbReference>
<dbReference type="InterPro" id="IPR014284">
    <property type="entry name" value="RNA_pol_sigma-70_dom"/>
</dbReference>
<evidence type="ECO:0000256" key="5">
    <source>
        <dbReference type="ARBA" id="ARBA00023163"/>
    </source>
</evidence>
<feature type="domain" description="RNA polymerase sigma-70 region 4" evidence="6">
    <location>
        <begin position="152"/>
        <end position="200"/>
    </location>
</feature>
<keyword evidence="5" id="KW-0804">Transcription</keyword>
<dbReference type="PANTHER" id="PTHR43133:SF52">
    <property type="entry name" value="ECF RNA POLYMERASE SIGMA FACTOR SIGL"/>
    <property type="match status" value="1"/>
</dbReference>
<protein>
    <submittedName>
        <fullName evidence="7">Sigma-70 family RNA polymerase sigma factor</fullName>
    </submittedName>
</protein>